<reference evidence="1" key="1">
    <citation type="submission" date="2023-01" db="EMBL/GenBank/DDBJ databases">
        <title>Genome assembly of the deep-sea coral Lophelia pertusa.</title>
        <authorList>
            <person name="Herrera S."/>
            <person name="Cordes E."/>
        </authorList>
    </citation>
    <scope>NUCLEOTIDE SEQUENCE</scope>
    <source>
        <strain evidence="1">USNM1676648</strain>
        <tissue evidence="1">Polyp</tissue>
    </source>
</reference>
<dbReference type="OrthoDB" id="201621at2759"/>
<protein>
    <submittedName>
        <fullName evidence="1">Lipoyltransferase 1, mitochondrial</fullName>
    </submittedName>
</protein>
<dbReference type="GO" id="GO:0017118">
    <property type="term" value="F:lipoyltransferase activity"/>
    <property type="evidence" value="ECO:0007669"/>
    <property type="project" value="TreeGrafter"/>
</dbReference>
<organism evidence="1 2">
    <name type="scientific">Desmophyllum pertusum</name>
    <dbReference type="NCBI Taxonomy" id="174260"/>
    <lineage>
        <taxon>Eukaryota</taxon>
        <taxon>Metazoa</taxon>
        <taxon>Cnidaria</taxon>
        <taxon>Anthozoa</taxon>
        <taxon>Hexacorallia</taxon>
        <taxon>Scleractinia</taxon>
        <taxon>Caryophylliina</taxon>
        <taxon>Caryophylliidae</taxon>
        <taxon>Desmophyllum</taxon>
    </lineage>
</organism>
<dbReference type="Proteomes" id="UP001163046">
    <property type="component" value="Unassembled WGS sequence"/>
</dbReference>
<dbReference type="PANTHER" id="PTHR12561:SF3">
    <property type="entry name" value="LIPOYLTRANSFERASE 1, MITOCHONDRIAL"/>
    <property type="match status" value="1"/>
</dbReference>
<dbReference type="PANTHER" id="PTHR12561">
    <property type="entry name" value="LIPOATE-PROTEIN LIGASE"/>
    <property type="match status" value="1"/>
</dbReference>
<keyword evidence="2" id="KW-1185">Reference proteome</keyword>
<gene>
    <name evidence="1" type="primary">LIPT1_2</name>
    <name evidence="1" type="ORF">OS493_021021</name>
</gene>
<dbReference type="InterPro" id="IPR004562">
    <property type="entry name" value="LipoylTrfase_LipoateP_Ligase"/>
</dbReference>
<sequence length="124" mass="13906">MVDIDPSKEDQFPGISAMKEELQEWKWIYGKTPRFSVTFSTTLSSKHISVEVTSFHGLVENIDIQSEDKEMYSLLTHLVDGLKGVKFDAGDIKTALTACVNSASLTALDRQLCDQFIQWFGSVI</sequence>
<accession>A0A9X0D911</accession>
<dbReference type="GO" id="GO:0005739">
    <property type="term" value="C:mitochondrion"/>
    <property type="evidence" value="ECO:0007669"/>
    <property type="project" value="TreeGrafter"/>
</dbReference>
<dbReference type="GO" id="GO:0009249">
    <property type="term" value="P:protein lipoylation"/>
    <property type="evidence" value="ECO:0007669"/>
    <property type="project" value="InterPro"/>
</dbReference>
<evidence type="ECO:0000313" key="1">
    <source>
        <dbReference type="EMBL" id="KAJ7391001.1"/>
    </source>
</evidence>
<dbReference type="AlphaFoldDB" id="A0A9X0D911"/>
<dbReference type="Gene3D" id="3.30.390.50">
    <property type="entry name" value="CO dehydrogenase flavoprotein, C-terminal domain"/>
    <property type="match status" value="1"/>
</dbReference>
<comment type="caution">
    <text evidence="1">The sequence shown here is derived from an EMBL/GenBank/DDBJ whole genome shotgun (WGS) entry which is preliminary data.</text>
</comment>
<evidence type="ECO:0000313" key="2">
    <source>
        <dbReference type="Proteomes" id="UP001163046"/>
    </source>
</evidence>
<name>A0A9X0D911_9CNID</name>
<proteinExistence type="predicted"/>
<dbReference type="EMBL" id="MU825409">
    <property type="protein sequence ID" value="KAJ7391001.1"/>
    <property type="molecule type" value="Genomic_DNA"/>
</dbReference>